<feature type="binding site" evidence="4">
    <location>
        <position position="29"/>
    </location>
    <ligand>
        <name>(3S)-3-hydroxy-3-methylglutaryl-CoA</name>
        <dbReference type="ChEBI" id="CHEBI:43074"/>
    </ligand>
</feature>
<dbReference type="Proteomes" id="UP001069145">
    <property type="component" value="Unassembled WGS sequence"/>
</dbReference>
<evidence type="ECO:0000313" key="9">
    <source>
        <dbReference type="Proteomes" id="UP000594771"/>
    </source>
</evidence>
<evidence type="ECO:0000259" key="5">
    <source>
        <dbReference type="Pfam" id="PF01154"/>
    </source>
</evidence>
<accession>A0A0X8FDP8</accession>
<name>A0A0X8FDP8_9LACT</name>
<sequence length="387" mass="43206">MKIGIDKYNFYIPKQYIEMRDLAEARQTDPNKYLLGLGQDQQAFAPLSQDTVSMAANAAAAILTDQDKEAIDLVILATESGIDQSKAGAIYIHHLLGINPKARCIEVKEACYGGTFALQTAVNHIAKRPQAKALVLTSDIARYGLNTAGEATQGAGAVALLITANPRILSVNDDATYYTIDVMDFWRPNYSRLAHVDGHYSNDQYLNALDQVWADHQALSGHQLDDFAAFCFHLPYTKLGLKGLKHLTQKAKDEPLEEWEESFEASRAYNRRVGNIYTGSLYLSLISLLENDTSLQAGDLIGLYSYGSGAMAEFFSMNLEANYQDYLEGDKHRRQFAERQKLSIPEYEALFQEDLLSDGSQQSIPAHGDQDDYRLLGLKDHKRIYGK</sequence>
<dbReference type="GeneID" id="35768290"/>
<feature type="binding site" evidence="4">
    <location>
        <position position="143"/>
    </location>
    <ligand>
        <name>(3S)-3-hydroxy-3-methylglutaryl-CoA</name>
        <dbReference type="ChEBI" id="CHEBI:43074"/>
    </ligand>
</feature>
<keyword evidence="2 8" id="KW-0808">Transferase</keyword>
<dbReference type="CDD" id="cd00827">
    <property type="entry name" value="init_cond_enzymes"/>
    <property type="match status" value="1"/>
</dbReference>
<dbReference type="InterPro" id="IPR016039">
    <property type="entry name" value="Thiolase-like"/>
</dbReference>
<evidence type="ECO:0000256" key="3">
    <source>
        <dbReference type="PIRSR" id="PIRSR611554-1"/>
    </source>
</evidence>
<feature type="active site" description="Proton donor/acceptor" evidence="3">
    <location>
        <position position="79"/>
    </location>
</feature>
<gene>
    <name evidence="8" type="ORF">I6G68_08195</name>
    <name evidence="7" type="ORF">ODY43_06795</name>
</gene>
<evidence type="ECO:0000256" key="1">
    <source>
        <dbReference type="ARBA" id="ARBA00007061"/>
    </source>
</evidence>
<dbReference type="Gene3D" id="3.40.47.10">
    <property type="match status" value="2"/>
</dbReference>
<feature type="domain" description="Hydroxymethylglutaryl-coenzyme A synthase C-terminal" evidence="6">
    <location>
        <begin position="179"/>
        <end position="247"/>
    </location>
</feature>
<feature type="domain" description="Hydroxymethylglutaryl-coenzyme A synthase C-terminal" evidence="6">
    <location>
        <begin position="257"/>
        <end position="325"/>
    </location>
</feature>
<dbReference type="Pfam" id="PF08540">
    <property type="entry name" value="HMG_CoA_synt_C"/>
    <property type="match status" value="2"/>
</dbReference>
<feature type="binding site" evidence="4">
    <location>
        <position position="275"/>
    </location>
    <ligand>
        <name>(3S)-3-hydroxy-3-methylglutaryl-CoA</name>
        <dbReference type="ChEBI" id="CHEBI:43074"/>
    </ligand>
</feature>
<dbReference type="SUPFAM" id="SSF53901">
    <property type="entry name" value="Thiolase-like"/>
    <property type="match status" value="2"/>
</dbReference>
<dbReference type="EMBL" id="CP065662">
    <property type="protein sequence ID" value="QPS01336.1"/>
    <property type="molecule type" value="Genomic_DNA"/>
</dbReference>
<organism evidence="8 9">
    <name type="scientific">Aerococcus urinae</name>
    <dbReference type="NCBI Taxonomy" id="1376"/>
    <lineage>
        <taxon>Bacteria</taxon>
        <taxon>Bacillati</taxon>
        <taxon>Bacillota</taxon>
        <taxon>Bacilli</taxon>
        <taxon>Lactobacillales</taxon>
        <taxon>Aerococcaceae</taxon>
        <taxon>Aerococcus</taxon>
    </lineage>
</organism>
<evidence type="ECO:0000313" key="8">
    <source>
        <dbReference type="EMBL" id="QPS01336.1"/>
    </source>
</evidence>
<evidence type="ECO:0000256" key="4">
    <source>
        <dbReference type="PIRSR" id="PIRSR611554-2"/>
    </source>
</evidence>
<dbReference type="PANTHER" id="PTHR43323:SF2">
    <property type="entry name" value="HYDROXYMETHYLGLUTARYL-COA SYNTHASE"/>
    <property type="match status" value="1"/>
</dbReference>
<dbReference type="NCBIfam" id="TIGR01835">
    <property type="entry name" value="HMG-CoA-S_prok"/>
    <property type="match status" value="1"/>
</dbReference>
<dbReference type="OrthoDB" id="9769523at2"/>
<feature type="domain" description="Hydroxymethylglutaryl-coenzyme A synthase N-terminal" evidence="5">
    <location>
        <begin position="2"/>
        <end position="165"/>
    </location>
</feature>
<dbReference type="InterPro" id="IPR013528">
    <property type="entry name" value="HMG_CoA_synth_N"/>
</dbReference>
<feature type="active site" description="Acyl-thioester intermediate" evidence="3">
    <location>
        <position position="111"/>
    </location>
</feature>
<proteinExistence type="inferred from homology"/>
<feature type="binding site" evidence="4">
    <location>
        <position position="242"/>
    </location>
    <ligand>
        <name>(3S)-3-hydroxy-3-methylglutaryl-CoA</name>
        <dbReference type="ChEBI" id="CHEBI:43074"/>
    </ligand>
</feature>
<evidence type="ECO:0000313" key="10">
    <source>
        <dbReference type="Proteomes" id="UP001069145"/>
    </source>
</evidence>
<keyword evidence="10" id="KW-1185">Reference proteome</keyword>
<dbReference type="KEGG" id="aun:AWM73_01855"/>
<feature type="active site" description="Proton donor/acceptor" evidence="3">
    <location>
        <position position="233"/>
    </location>
</feature>
<dbReference type="Proteomes" id="UP000594771">
    <property type="component" value="Chromosome"/>
</dbReference>
<dbReference type="GO" id="GO:0004421">
    <property type="term" value="F:hydroxymethylglutaryl-CoA synthase activity"/>
    <property type="evidence" value="ECO:0007669"/>
    <property type="project" value="UniProtKB-EC"/>
</dbReference>
<dbReference type="EMBL" id="JAOTML010000007">
    <property type="protein sequence ID" value="MCY3053693.1"/>
    <property type="molecule type" value="Genomic_DNA"/>
</dbReference>
<dbReference type="RefSeq" id="WP_060777828.1">
    <property type="nucleotide sequence ID" value="NZ_CAJHLF010000001.1"/>
</dbReference>
<dbReference type="PANTHER" id="PTHR43323">
    <property type="entry name" value="3-HYDROXY-3-METHYLGLUTARYL COENZYME A SYNTHASE"/>
    <property type="match status" value="1"/>
</dbReference>
<evidence type="ECO:0000256" key="2">
    <source>
        <dbReference type="ARBA" id="ARBA00022679"/>
    </source>
</evidence>
<reference evidence="7" key="2">
    <citation type="submission" date="2022-09" db="EMBL/GenBank/DDBJ databases">
        <title>Aerococcus urinae taxonomy study.</title>
        <authorList>
            <person name="Christensen J."/>
            <person name="Senneby E."/>
        </authorList>
    </citation>
    <scope>NUCLEOTIDE SEQUENCE</scope>
    <source>
        <strain evidence="7">NLD-066-U95</strain>
    </source>
</reference>
<comment type="similarity">
    <text evidence="1">Belongs to the thiolase-like superfamily. HMG-CoA synthase family.</text>
</comment>
<reference evidence="8 9" key="1">
    <citation type="submission" date="2020-12" db="EMBL/GenBank/DDBJ databases">
        <title>FDA dAtabase for Regulatory Grade micrObial Sequences (FDA-ARGOS): Supporting development and validation of Infectious Disease Dx tests.</title>
        <authorList>
            <person name="Sproer C."/>
            <person name="Gronow S."/>
            <person name="Severitt S."/>
            <person name="Schroder I."/>
            <person name="Tallon L."/>
            <person name="Sadzewicz L."/>
            <person name="Zhao X."/>
            <person name="Boylan J."/>
            <person name="Ott S."/>
            <person name="Bowen H."/>
            <person name="Vavikolanu K."/>
            <person name="Mehta A."/>
            <person name="Aluvathingal J."/>
            <person name="Nadendla S."/>
            <person name="Lowell S."/>
            <person name="Myers T."/>
            <person name="Yan Y."/>
            <person name="Sichtig H."/>
        </authorList>
    </citation>
    <scope>NUCLEOTIDE SEQUENCE [LARGE SCALE GENOMIC DNA]</scope>
    <source>
        <strain evidence="8 9">FDAARGOS_911</strain>
    </source>
</reference>
<dbReference type="InterPro" id="IPR013746">
    <property type="entry name" value="HMG_CoA_synt_C_dom"/>
</dbReference>
<evidence type="ECO:0000313" key="7">
    <source>
        <dbReference type="EMBL" id="MCY3053693.1"/>
    </source>
</evidence>
<dbReference type="EC" id="2.3.3.10" evidence="8"/>
<keyword evidence="8" id="KW-0012">Acyltransferase</keyword>
<evidence type="ECO:0000259" key="6">
    <source>
        <dbReference type="Pfam" id="PF08540"/>
    </source>
</evidence>
<protein>
    <submittedName>
        <fullName evidence="8">Hydroxymethylglutaryl-CoA synthase</fullName>
        <ecNumber evidence="8">2.3.3.10</ecNumber>
    </submittedName>
</protein>
<dbReference type="GO" id="GO:0006084">
    <property type="term" value="P:acetyl-CoA metabolic process"/>
    <property type="evidence" value="ECO:0007669"/>
    <property type="project" value="InterPro"/>
</dbReference>
<dbReference type="Pfam" id="PF01154">
    <property type="entry name" value="HMG_CoA_synt_N"/>
    <property type="match status" value="1"/>
</dbReference>
<dbReference type="InterPro" id="IPR011554">
    <property type="entry name" value="HMG_CoA_synthase_prok"/>
</dbReference>
<dbReference type="AlphaFoldDB" id="A0A0X8FDP8"/>